<gene>
    <name evidence="2" type="ORF">B2M20_02220</name>
</gene>
<dbReference type="Pfam" id="PF13449">
    <property type="entry name" value="Phytase-like"/>
    <property type="match status" value="1"/>
</dbReference>
<reference evidence="2 3" key="1">
    <citation type="submission" date="2017-02" db="EMBL/GenBank/DDBJ databases">
        <title>Genome sequence of the nitrite-oxidizing bacterium Nitrobacter vulgaris strain Ab1.</title>
        <authorList>
            <person name="Mellbye B.L."/>
            <person name="Davis E.W."/>
            <person name="Spieck E."/>
            <person name="Chang J.H."/>
            <person name="Bottomley P.J."/>
            <person name="Sayavedra-Soto L.A."/>
        </authorList>
    </citation>
    <scope>NUCLEOTIDE SEQUENCE [LARGE SCALE GENOMIC DNA]</scope>
    <source>
        <strain evidence="2 3">Ab1</strain>
    </source>
</reference>
<dbReference type="STRING" id="29421.B2M20_02220"/>
<organism evidence="2 3">
    <name type="scientific">Nitrobacter vulgaris</name>
    <dbReference type="NCBI Taxonomy" id="29421"/>
    <lineage>
        <taxon>Bacteria</taxon>
        <taxon>Pseudomonadati</taxon>
        <taxon>Pseudomonadota</taxon>
        <taxon>Alphaproteobacteria</taxon>
        <taxon>Hyphomicrobiales</taxon>
        <taxon>Nitrobacteraceae</taxon>
        <taxon>Nitrobacter</taxon>
    </lineage>
</organism>
<dbReference type="InterPro" id="IPR014567">
    <property type="entry name" value="UCP031900"/>
</dbReference>
<protein>
    <submittedName>
        <fullName evidence="2">Twin-arginine translocation pathway signal</fullName>
    </submittedName>
</protein>
<dbReference type="RefSeq" id="WP_079445473.1">
    <property type="nucleotide sequence ID" value="NZ_MWPQ01000005.1"/>
</dbReference>
<comment type="caution">
    <text evidence="2">The sequence shown here is derived from an EMBL/GenBank/DDBJ whole genome shotgun (WGS) entry which is preliminary data.</text>
</comment>
<sequence>MAPLIDRRSLLFLMSTGLLLTDPSAARARFATHATEQPPPDELTPPAAVSITVNARHVASFDLRDRSRTRFGSLAFRSGLILTSSFRGFGGLSSLRLDSKGQQFISASDKGTWFTGRIVYGTVGEMVGLADVEAAPMLGHDGRPITARGWFDTESIALDRSLVYVGIERANRIMRFDFDKGYTRARGEEVEVPAAIGGLPFNRGVEAMVVVPRDRPLGGTLIAISERGLDTGRNIIAFLIGGPSPGRFAIHRTENFDVSDACLLPAGDLLILERKFSLTGGIGVRIRRIKIDAIAPDALVDGPSIFDADLGQEIDNFEGLSAFVNDDGEVVLTLVSDDNFSLIQRTLLMQFTLVD</sequence>
<dbReference type="InterPro" id="IPR027372">
    <property type="entry name" value="Phytase-like_dom"/>
</dbReference>
<dbReference type="Proteomes" id="UP000189940">
    <property type="component" value="Unassembled WGS sequence"/>
</dbReference>
<keyword evidence="3" id="KW-1185">Reference proteome</keyword>
<feature type="domain" description="Phytase-like" evidence="1">
    <location>
        <begin position="88"/>
        <end position="340"/>
    </location>
</feature>
<evidence type="ECO:0000259" key="1">
    <source>
        <dbReference type="Pfam" id="PF13449"/>
    </source>
</evidence>
<evidence type="ECO:0000313" key="2">
    <source>
        <dbReference type="EMBL" id="OPH84336.1"/>
    </source>
</evidence>
<accession>A0A1V4I283</accession>
<dbReference type="EMBL" id="MWPQ01000005">
    <property type="protein sequence ID" value="OPH84336.1"/>
    <property type="molecule type" value="Genomic_DNA"/>
</dbReference>
<dbReference type="AlphaFoldDB" id="A0A1V4I283"/>
<dbReference type="PIRSF" id="PIRSF031900">
    <property type="entry name" value="UCP031900"/>
    <property type="match status" value="1"/>
</dbReference>
<name>A0A1V4I283_NITVU</name>
<dbReference type="OrthoDB" id="9798693at2"/>
<proteinExistence type="predicted"/>
<evidence type="ECO:0000313" key="3">
    <source>
        <dbReference type="Proteomes" id="UP000189940"/>
    </source>
</evidence>